<evidence type="ECO:0000256" key="5">
    <source>
        <dbReference type="ARBA" id="ARBA00030932"/>
    </source>
</evidence>
<feature type="compositionally biased region" description="Basic and acidic residues" evidence="7">
    <location>
        <begin position="699"/>
        <end position="717"/>
    </location>
</feature>
<dbReference type="AlphaFoldDB" id="A0A9P1H291"/>
<evidence type="ECO:0000256" key="7">
    <source>
        <dbReference type="SAM" id="MobiDB-lite"/>
    </source>
</evidence>
<dbReference type="SMART" id="SM00025">
    <property type="entry name" value="Pumilio"/>
    <property type="match status" value="3"/>
</dbReference>
<comment type="function">
    <text evidence="4">RNA-binding nucleolar protein required for pre-rRNA processing. Involved in production of 18S rRNA and assembly of small ribosomal subunit.</text>
</comment>
<feature type="region of interest" description="Disordered" evidence="7">
    <location>
        <begin position="1"/>
        <end position="76"/>
    </location>
</feature>
<evidence type="ECO:0000313" key="9">
    <source>
        <dbReference type="Proteomes" id="UP000838763"/>
    </source>
</evidence>
<feature type="compositionally biased region" description="Basic and acidic residues" evidence="7">
    <location>
        <begin position="34"/>
        <end position="43"/>
    </location>
</feature>
<dbReference type="GO" id="GO:0000056">
    <property type="term" value="P:ribosomal small subunit export from nucleus"/>
    <property type="evidence" value="ECO:0007669"/>
    <property type="project" value="TreeGrafter"/>
</dbReference>
<dbReference type="Pfam" id="PF22493">
    <property type="entry name" value="PUF_NOP9"/>
    <property type="match status" value="1"/>
</dbReference>
<dbReference type="GO" id="GO:0000447">
    <property type="term" value="P:endonucleolytic cleavage in ITS1 to separate SSU-rRNA from 5.8S rRNA and LSU-rRNA from tricistronic rRNA transcript (SSU-rRNA, 5.8S rRNA, LSU-rRNA)"/>
    <property type="evidence" value="ECO:0007669"/>
    <property type="project" value="TreeGrafter"/>
</dbReference>
<gene>
    <name evidence="8" type="ORF">PPNO1_LOCUS4392</name>
</gene>
<dbReference type="OrthoDB" id="392571at2759"/>
<evidence type="ECO:0000256" key="6">
    <source>
        <dbReference type="ARBA" id="ARBA00031929"/>
    </source>
</evidence>
<evidence type="ECO:0000256" key="1">
    <source>
        <dbReference type="ARBA" id="ARBA00004604"/>
    </source>
</evidence>
<feature type="compositionally biased region" description="Acidic residues" evidence="7">
    <location>
        <begin position="22"/>
        <end position="33"/>
    </location>
</feature>
<organism evidence="8 9">
    <name type="scientific">Parascedosporium putredinis</name>
    <dbReference type="NCBI Taxonomy" id="1442378"/>
    <lineage>
        <taxon>Eukaryota</taxon>
        <taxon>Fungi</taxon>
        <taxon>Dikarya</taxon>
        <taxon>Ascomycota</taxon>
        <taxon>Pezizomycotina</taxon>
        <taxon>Sordariomycetes</taxon>
        <taxon>Hypocreomycetidae</taxon>
        <taxon>Microascales</taxon>
        <taxon>Microascaceae</taxon>
        <taxon>Parascedosporium</taxon>
    </lineage>
</organism>
<feature type="compositionally biased region" description="Basic residues" evidence="7">
    <location>
        <begin position="1"/>
        <end position="18"/>
    </location>
</feature>
<reference evidence="8" key="1">
    <citation type="submission" date="2022-11" db="EMBL/GenBank/DDBJ databases">
        <authorList>
            <person name="Scott C."/>
            <person name="Bruce N."/>
        </authorList>
    </citation>
    <scope>NUCLEOTIDE SEQUENCE</scope>
</reference>
<dbReference type="EMBL" id="CALLCH030000012">
    <property type="protein sequence ID" value="CAI4214664.1"/>
    <property type="molecule type" value="Genomic_DNA"/>
</dbReference>
<accession>A0A9P1H291</accession>
<name>A0A9P1H291_9PEZI</name>
<sequence>MPKPRTRRKDVRSGRKRKHDQDDVEVTLDAEEDQTTKRPRLNDEEAPDQGADNDGYDNGYDDTTQQQHHHHHQESAGEAQFFGLLSDEEQEYFRGAAEVLELNDFAAPEDRAVFVENVFKEAQGKELKLACSQSCSRLMEKLILLSNKAQKKHLFEAFAGSFLSLVQHRFASHCCEMLFLQSVPLVGEELPGFVIDVEGNTSGGGGEDGAENKPESSMEQLFLLTLDELEADLTFLLTQTYASHSLRALLLILSGRPLENASTAALLKSKKKERISIPGAAPAAENAGQQLRAVPESFTMATKKIITDTMLSMDNSSLRILVTHPTGNPLLQLLLELDISLNVKSKSKDNDGPSETLLDKLLPGLPDSLKDDTSKASEFITGLVYDQIGSRLLETLVDHTPGKLFKVIYQNFFAQRIASYVRNEIASYPSIKVLHRLSKEDLVDCVKEILPVVPTLIEKSRFNVVKTLFERCAAREATYEIRQLTDAVVGACACDNDAKNLAPASASSGAARTPVINHGAHLVTAMLGIKGPAAAAAQTSLLDLSPEELLKLATGSMATMSILTAALANPTSAPTPSGHNVINAIVTVPSKGRERSIPFHLKEAFMSKLAENEATLRDSWMGRSVWRTWKGDVWKRGRADWAKWAREAGDGADQAFAGAPAKRDRHSLGPRSQRNPNRDTGSWPAVPPANPYVARRLARKAEREKQRARDAAFDQRRNGGYANGTGHGATEGEKSGEAVEVVEAVEAVKEEVANGASVDVAEETNLDYYQKVRFNKK</sequence>
<dbReference type="PANTHER" id="PTHR13102">
    <property type="entry name" value="NUCLEOLAR PROTEIN 9"/>
    <property type="match status" value="1"/>
</dbReference>
<feature type="region of interest" description="Disordered" evidence="7">
    <location>
        <begin position="651"/>
        <end position="737"/>
    </location>
</feature>
<dbReference type="GO" id="GO:0030686">
    <property type="term" value="C:90S preribosome"/>
    <property type="evidence" value="ECO:0007669"/>
    <property type="project" value="TreeGrafter"/>
</dbReference>
<dbReference type="Gene3D" id="1.25.10.10">
    <property type="entry name" value="Leucine-rich Repeat Variant"/>
    <property type="match status" value="2"/>
</dbReference>
<proteinExistence type="predicted"/>
<keyword evidence="3" id="KW-0677">Repeat</keyword>
<dbReference type="InterPro" id="IPR011989">
    <property type="entry name" value="ARM-like"/>
</dbReference>
<comment type="subcellular location">
    <subcellularLocation>
        <location evidence="1">Nucleus</location>
        <location evidence="1">Nucleolus</location>
    </subcellularLocation>
</comment>
<dbReference type="InterPro" id="IPR040000">
    <property type="entry name" value="NOP9"/>
</dbReference>
<comment type="caution">
    <text evidence="8">The sequence shown here is derived from an EMBL/GenBank/DDBJ whole genome shotgun (WGS) entry which is preliminary data.</text>
</comment>
<dbReference type="GO" id="GO:0005730">
    <property type="term" value="C:nucleolus"/>
    <property type="evidence" value="ECO:0007669"/>
    <property type="project" value="UniProtKB-SubCell"/>
</dbReference>
<evidence type="ECO:0000256" key="3">
    <source>
        <dbReference type="ARBA" id="ARBA00022737"/>
    </source>
</evidence>
<evidence type="ECO:0000313" key="8">
    <source>
        <dbReference type="EMBL" id="CAI4214664.1"/>
    </source>
</evidence>
<feature type="compositionally biased region" description="Polar residues" evidence="7">
    <location>
        <begin position="670"/>
        <end position="680"/>
    </location>
</feature>
<evidence type="ECO:0000256" key="4">
    <source>
        <dbReference type="ARBA" id="ARBA00024893"/>
    </source>
</evidence>
<dbReference type="GO" id="GO:0000472">
    <property type="term" value="P:endonucleolytic cleavage to generate mature 5'-end of SSU-rRNA from (SSU-rRNA, 5.8S rRNA, LSU-rRNA)"/>
    <property type="evidence" value="ECO:0007669"/>
    <property type="project" value="TreeGrafter"/>
</dbReference>
<dbReference type="GO" id="GO:0030688">
    <property type="term" value="C:preribosome, small subunit precursor"/>
    <property type="evidence" value="ECO:0007669"/>
    <property type="project" value="TreeGrafter"/>
</dbReference>
<dbReference type="Proteomes" id="UP000838763">
    <property type="component" value="Unassembled WGS sequence"/>
</dbReference>
<dbReference type="SUPFAM" id="SSF48371">
    <property type="entry name" value="ARM repeat"/>
    <property type="match status" value="1"/>
</dbReference>
<dbReference type="GO" id="GO:0000480">
    <property type="term" value="P:endonucleolytic cleavage in 5'-ETS of tricistronic rRNA transcript (SSU-rRNA, 5.8S rRNA, LSU-rRNA)"/>
    <property type="evidence" value="ECO:0007669"/>
    <property type="project" value="TreeGrafter"/>
</dbReference>
<protein>
    <recommendedName>
        <fullName evidence="2">Nucleolar protein 9</fullName>
    </recommendedName>
    <alternativeName>
        <fullName evidence="5 6">Pumilio domain-containing protein NOP9</fullName>
    </alternativeName>
</protein>
<dbReference type="GO" id="GO:0003723">
    <property type="term" value="F:RNA binding"/>
    <property type="evidence" value="ECO:0007669"/>
    <property type="project" value="InterPro"/>
</dbReference>
<feature type="compositionally biased region" description="Low complexity" evidence="7">
    <location>
        <begin position="651"/>
        <end position="660"/>
    </location>
</feature>
<dbReference type="PANTHER" id="PTHR13102:SF0">
    <property type="entry name" value="NUCLEOLAR PROTEIN 9"/>
    <property type="match status" value="1"/>
</dbReference>
<keyword evidence="9" id="KW-1185">Reference proteome</keyword>
<dbReference type="InterPro" id="IPR016024">
    <property type="entry name" value="ARM-type_fold"/>
</dbReference>
<dbReference type="InterPro" id="IPR001313">
    <property type="entry name" value="Pumilio_RNA-bd_rpt"/>
</dbReference>
<feature type="compositionally biased region" description="Low complexity" evidence="7">
    <location>
        <begin position="52"/>
        <end position="66"/>
    </location>
</feature>
<evidence type="ECO:0000256" key="2">
    <source>
        <dbReference type="ARBA" id="ARBA00016427"/>
    </source>
</evidence>